<gene>
    <name evidence="2" type="ORF">GGR38_002886</name>
</gene>
<evidence type="ECO:0000313" key="2">
    <source>
        <dbReference type="EMBL" id="MBB3955930.1"/>
    </source>
</evidence>
<reference evidence="2 3" key="1">
    <citation type="submission" date="2020-08" db="EMBL/GenBank/DDBJ databases">
        <title>Genomic Encyclopedia of Type Strains, Phase IV (KMG-IV): sequencing the most valuable type-strain genomes for metagenomic binning, comparative biology and taxonomic classification.</title>
        <authorList>
            <person name="Goeker M."/>
        </authorList>
    </citation>
    <scope>NUCLEOTIDE SEQUENCE [LARGE SCALE GENOMIC DNA]</scope>
    <source>
        <strain evidence="2 3">DSM 27057</strain>
    </source>
</reference>
<name>A0A7W6G791_9SPHN</name>
<dbReference type="AlphaFoldDB" id="A0A7W6G791"/>
<dbReference type="RefSeq" id="WP_183626634.1">
    <property type="nucleotide sequence ID" value="NZ_JACIDX010000010.1"/>
</dbReference>
<accession>A0A7W6G791</accession>
<feature type="domain" description="GmrSD restriction endonucleases N-terminal" evidence="1">
    <location>
        <begin position="4"/>
        <end position="250"/>
    </location>
</feature>
<dbReference type="PANTHER" id="PTHR37292">
    <property type="entry name" value="VNG6097C"/>
    <property type="match status" value="1"/>
</dbReference>
<evidence type="ECO:0000259" key="1">
    <source>
        <dbReference type="Pfam" id="PF03235"/>
    </source>
</evidence>
<protein>
    <recommendedName>
        <fullName evidence="1">GmrSD restriction endonucleases N-terminal domain-containing protein</fullName>
    </recommendedName>
</protein>
<dbReference type="Pfam" id="PF03235">
    <property type="entry name" value="GmrSD_N"/>
    <property type="match status" value="1"/>
</dbReference>
<dbReference type="PANTHER" id="PTHR37292:SF2">
    <property type="entry name" value="DUF262 DOMAIN-CONTAINING PROTEIN"/>
    <property type="match status" value="1"/>
</dbReference>
<organism evidence="2 3">
    <name type="scientific">Novosphingobium sediminicola</name>
    <dbReference type="NCBI Taxonomy" id="563162"/>
    <lineage>
        <taxon>Bacteria</taxon>
        <taxon>Pseudomonadati</taxon>
        <taxon>Pseudomonadota</taxon>
        <taxon>Alphaproteobacteria</taxon>
        <taxon>Sphingomonadales</taxon>
        <taxon>Sphingomonadaceae</taxon>
        <taxon>Novosphingobium</taxon>
    </lineage>
</organism>
<dbReference type="Proteomes" id="UP000548867">
    <property type="component" value="Unassembled WGS sequence"/>
</dbReference>
<comment type="caution">
    <text evidence="2">The sequence shown here is derived from an EMBL/GenBank/DDBJ whole genome shotgun (WGS) entry which is preliminary data.</text>
</comment>
<keyword evidence="3" id="KW-1185">Reference proteome</keyword>
<evidence type="ECO:0000313" key="3">
    <source>
        <dbReference type="Proteomes" id="UP000548867"/>
    </source>
</evidence>
<proteinExistence type="predicted"/>
<sequence length="563" mass="64603">MSIFQLINEIDNGEIVLPAIQRDFVWDTDRIEGLMDSLFRGYPVGIVLLWETYEPIQIRNFIKDYRGDTVHLFDYNQQSRRIKLVLDGQQRLSSLYIALKGSFGGKSLYFDVLSGRDNDNHAEKKFGFRFFTKEEADNLNATAGESKLRSHWLRFSELVILSPMDLIQLRRKLTKSLNLSDDCQSRLEMNLSTALHALSGNSELLKTQTIDAGLPAKDDKRKTAFDILEIFVRINTRGMALERSDLIASMLRLYWPAASNLLPTFLKEINEGSGLAINTDFVIRCMFSTAGLGTRLDFDLLRRRSNVDLLKASSDRCFKAIRAVVDFVRADCGIDSVRLLGGINSLVPFVHYLYNTDTITFHKSERADVRKAIFLFAFSRAFSQYSDSRPQAFIRDHLPTPDRIKAGDRFSFTEAIRFVSWKSGFEDADIRMFANNRDLALSLIQRRTGGKIFSDGNQPEIDHIFPKSELYDKGLDTQEINSLGNFWILPRKMNRNKSAAHPMEYLKDVADTTLAAALIDRTQLDYKLFKRFNRERQKNMVAELQKLTGIVTSDFEFLQEDDE</sequence>
<dbReference type="InterPro" id="IPR004919">
    <property type="entry name" value="GmrSD_N"/>
</dbReference>
<dbReference type="EMBL" id="JACIDX010000010">
    <property type="protein sequence ID" value="MBB3955930.1"/>
    <property type="molecule type" value="Genomic_DNA"/>
</dbReference>